<dbReference type="EMBL" id="BRVP01000004">
    <property type="protein sequence ID" value="GLB51731.1"/>
    <property type="molecule type" value="Genomic_DNA"/>
</dbReference>
<proteinExistence type="predicted"/>
<accession>A0A9W6B3F9</accession>
<protein>
    <submittedName>
        <fullName evidence="1">Uncharacterized protein</fullName>
    </submittedName>
</protein>
<dbReference type="AlphaFoldDB" id="A0A9W6B3F9"/>
<evidence type="ECO:0000313" key="1">
    <source>
        <dbReference type="EMBL" id="GLB51731.1"/>
    </source>
</evidence>
<dbReference type="Proteomes" id="UP001143545">
    <property type="component" value="Unassembled WGS sequence"/>
</dbReference>
<evidence type="ECO:0000313" key="2">
    <source>
        <dbReference type="Proteomes" id="UP001143545"/>
    </source>
</evidence>
<dbReference type="RefSeq" id="WP_281752567.1">
    <property type="nucleotide sequence ID" value="NZ_BRVP01000004.1"/>
</dbReference>
<name>A0A9W6B3F9_9FLAO</name>
<comment type="caution">
    <text evidence="1">The sequence shown here is derived from an EMBL/GenBank/DDBJ whole genome shotgun (WGS) entry which is preliminary data.</text>
</comment>
<gene>
    <name evidence="1" type="ORF">NBRC110019_07700</name>
</gene>
<keyword evidence="2" id="KW-1185">Reference proteome</keyword>
<sequence length="103" mass="11981">MMTANDWKDEGINPELGAEWIDVMNKLNKVCLLTWGRTIVKNEDNSIKVKLKKLWTIQVNFVNDTYLEMQILIKDDQIVTVKHTSKNSRVLVAIMLDTLKYLT</sequence>
<organism evidence="1 2">
    <name type="scientific">Neptunitalea chrysea</name>
    <dbReference type="NCBI Taxonomy" id="1647581"/>
    <lineage>
        <taxon>Bacteria</taxon>
        <taxon>Pseudomonadati</taxon>
        <taxon>Bacteroidota</taxon>
        <taxon>Flavobacteriia</taxon>
        <taxon>Flavobacteriales</taxon>
        <taxon>Flavobacteriaceae</taxon>
        <taxon>Neptunitalea</taxon>
    </lineage>
</organism>
<reference evidence="1" key="1">
    <citation type="submission" date="2022-07" db="EMBL/GenBank/DDBJ databases">
        <title>Taxonomy of Novel Oxalotrophic and Methylotrophic Bacteria.</title>
        <authorList>
            <person name="Sahin N."/>
            <person name="Tani A."/>
        </authorList>
    </citation>
    <scope>NUCLEOTIDE SEQUENCE</scope>
    <source>
        <strain evidence="1">AM327</strain>
    </source>
</reference>